<feature type="compositionally biased region" description="Basic residues" evidence="1">
    <location>
        <begin position="22"/>
        <end position="31"/>
    </location>
</feature>
<reference evidence="2" key="1">
    <citation type="submission" date="2018-02" db="EMBL/GenBank/DDBJ databases">
        <title>Rhizophora mucronata_Transcriptome.</title>
        <authorList>
            <person name="Meera S.P."/>
            <person name="Sreeshan A."/>
            <person name="Augustine A."/>
        </authorList>
    </citation>
    <scope>NUCLEOTIDE SEQUENCE</scope>
    <source>
        <tissue evidence="2">Leaf</tissue>
    </source>
</reference>
<dbReference type="AlphaFoldDB" id="A0A2P2PLA5"/>
<sequence length="44" mass="5026">MSTLNTNISNRRDTNKITTMKNSKKGKRLKERGKVSPATHFGDY</sequence>
<evidence type="ECO:0000256" key="1">
    <source>
        <dbReference type="SAM" id="MobiDB-lite"/>
    </source>
</evidence>
<dbReference type="EMBL" id="GGEC01075042">
    <property type="protein sequence ID" value="MBX55526.1"/>
    <property type="molecule type" value="Transcribed_RNA"/>
</dbReference>
<evidence type="ECO:0000313" key="2">
    <source>
        <dbReference type="EMBL" id="MBX55526.1"/>
    </source>
</evidence>
<name>A0A2P2PLA5_RHIMU</name>
<organism evidence="2">
    <name type="scientific">Rhizophora mucronata</name>
    <name type="common">Asiatic mangrove</name>
    <dbReference type="NCBI Taxonomy" id="61149"/>
    <lineage>
        <taxon>Eukaryota</taxon>
        <taxon>Viridiplantae</taxon>
        <taxon>Streptophyta</taxon>
        <taxon>Embryophyta</taxon>
        <taxon>Tracheophyta</taxon>
        <taxon>Spermatophyta</taxon>
        <taxon>Magnoliopsida</taxon>
        <taxon>eudicotyledons</taxon>
        <taxon>Gunneridae</taxon>
        <taxon>Pentapetalae</taxon>
        <taxon>rosids</taxon>
        <taxon>fabids</taxon>
        <taxon>Malpighiales</taxon>
        <taxon>Rhizophoraceae</taxon>
        <taxon>Rhizophora</taxon>
    </lineage>
</organism>
<feature type="region of interest" description="Disordered" evidence="1">
    <location>
        <begin position="1"/>
        <end position="44"/>
    </location>
</feature>
<proteinExistence type="predicted"/>
<protein>
    <submittedName>
        <fullName evidence="2">Uncharacterized protein</fullName>
    </submittedName>
</protein>
<accession>A0A2P2PLA5</accession>